<dbReference type="Proteomes" id="UP001195914">
    <property type="component" value="Unassembled WGS sequence"/>
</dbReference>
<comment type="caution">
    <text evidence="2">The sequence shown here is derived from an EMBL/GenBank/DDBJ whole genome shotgun (WGS) entry which is preliminary data.</text>
</comment>
<evidence type="ECO:0000313" key="2">
    <source>
        <dbReference type="EMBL" id="KAK1939672.1"/>
    </source>
</evidence>
<proteinExistence type="predicted"/>
<keyword evidence="3" id="KW-1185">Reference proteome</keyword>
<gene>
    <name evidence="2" type="ORF">X943_002177</name>
</gene>
<reference evidence="2" key="2">
    <citation type="submission" date="2021-05" db="EMBL/GenBank/DDBJ databases">
        <authorList>
            <person name="Pain A."/>
        </authorList>
    </citation>
    <scope>NUCLEOTIDE SEQUENCE</scope>
    <source>
        <strain evidence="2">1802A</strain>
    </source>
</reference>
<organism evidence="2 3">
    <name type="scientific">Babesia divergens</name>
    <dbReference type="NCBI Taxonomy" id="32595"/>
    <lineage>
        <taxon>Eukaryota</taxon>
        <taxon>Sar</taxon>
        <taxon>Alveolata</taxon>
        <taxon>Apicomplexa</taxon>
        <taxon>Aconoidasida</taxon>
        <taxon>Piroplasmida</taxon>
        <taxon>Babesiidae</taxon>
        <taxon>Babesia</taxon>
    </lineage>
</organism>
<feature type="region of interest" description="Disordered" evidence="1">
    <location>
        <begin position="1"/>
        <end position="26"/>
    </location>
</feature>
<accession>A0AAD9GJK4</accession>
<dbReference type="AlphaFoldDB" id="A0AAD9GJK4"/>
<dbReference type="EMBL" id="JAHBMH010000007">
    <property type="protein sequence ID" value="KAK1939672.1"/>
    <property type="molecule type" value="Genomic_DNA"/>
</dbReference>
<feature type="compositionally biased region" description="Acidic residues" evidence="1">
    <location>
        <begin position="16"/>
        <end position="26"/>
    </location>
</feature>
<protein>
    <submittedName>
        <fullName evidence="2">Uncharacterized protein</fullName>
    </submittedName>
</protein>
<evidence type="ECO:0000256" key="1">
    <source>
        <dbReference type="SAM" id="MobiDB-lite"/>
    </source>
</evidence>
<sequence>MKEDDHTHNEGASPEVGDDIASSDDEVNMEDLMSTIMKGVSKAFSTSTANRSNLVPKTLEPEPVKQAKRSPRVSIRVLPNEASEINERKYKKIANNGVIKLFELINQS</sequence>
<name>A0AAD9GJK4_BABDI</name>
<reference evidence="2" key="1">
    <citation type="journal article" date="2014" name="Nucleic Acids Res.">
        <title>The evolutionary dynamics of variant antigen genes in Babesia reveal a history of genomic innovation underlying host-parasite interaction.</title>
        <authorList>
            <person name="Jackson A.P."/>
            <person name="Otto T.D."/>
            <person name="Darby A."/>
            <person name="Ramaprasad A."/>
            <person name="Xia D."/>
            <person name="Echaide I.E."/>
            <person name="Farber M."/>
            <person name="Gahlot S."/>
            <person name="Gamble J."/>
            <person name="Gupta D."/>
            <person name="Gupta Y."/>
            <person name="Jackson L."/>
            <person name="Malandrin L."/>
            <person name="Malas T.B."/>
            <person name="Moussa E."/>
            <person name="Nair M."/>
            <person name="Reid A.J."/>
            <person name="Sanders M."/>
            <person name="Sharma J."/>
            <person name="Tracey A."/>
            <person name="Quail M.A."/>
            <person name="Weir W."/>
            <person name="Wastling J.M."/>
            <person name="Hall N."/>
            <person name="Willadsen P."/>
            <person name="Lingelbach K."/>
            <person name="Shiels B."/>
            <person name="Tait A."/>
            <person name="Berriman M."/>
            <person name="Allred D.R."/>
            <person name="Pain A."/>
        </authorList>
    </citation>
    <scope>NUCLEOTIDE SEQUENCE</scope>
    <source>
        <strain evidence="2">1802A</strain>
    </source>
</reference>
<evidence type="ECO:0000313" key="3">
    <source>
        <dbReference type="Proteomes" id="UP001195914"/>
    </source>
</evidence>